<protein>
    <submittedName>
        <fullName evidence="1">Uncharacterized protein</fullName>
    </submittedName>
</protein>
<accession>A0ACB0F6P1</accession>
<organism evidence="1 2">
    <name type="scientific">Rangifer tarandus platyrhynchus</name>
    <name type="common">Svalbard reindeer</name>
    <dbReference type="NCBI Taxonomy" id="3082113"/>
    <lineage>
        <taxon>Eukaryota</taxon>
        <taxon>Metazoa</taxon>
        <taxon>Chordata</taxon>
        <taxon>Craniata</taxon>
        <taxon>Vertebrata</taxon>
        <taxon>Euteleostomi</taxon>
        <taxon>Mammalia</taxon>
        <taxon>Eutheria</taxon>
        <taxon>Laurasiatheria</taxon>
        <taxon>Artiodactyla</taxon>
        <taxon>Ruminantia</taxon>
        <taxon>Pecora</taxon>
        <taxon>Cervidae</taxon>
        <taxon>Odocoileinae</taxon>
        <taxon>Rangifer</taxon>
    </lineage>
</organism>
<reference evidence="1" key="1">
    <citation type="submission" date="2023-05" db="EMBL/GenBank/DDBJ databases">
        <authorList>
            <consortium name="ELIXIR-Norway"/>
        </authorList>
    </citation>
    <scope>NUCLEOTIDE SEQUENCE</scope>
</reference>
<proteinExistence type="predicted"/>
<evidence type="ECO:0000313" key="2">
    <source>
        <dbReference type="Proteomes" id="UP001162501"/>
    </source>
</evidence>
<sequence length="92" mass="9826">MRGPLLRAEPGRQELRARGRSLRADSRVRVDHPPTSRASLFTSSRPARPRPALGPLDITVRGGGDTESGVRALGQPLGLTVPGPKQGRLNLS</sequence>
<dbReference type="Proteomes" id="UP001162501">
    <property type="component" value="Chromosome 33"/>
</dbReference>
<gene>
    <name evidence="1" type="ORF">MRATA1EN3_LOCUS19971</name>
</gene>
<evidence type="ECO:0000313" key="1">
    <source>
        <dbReference type="EMBL" id="CAI9708758.1"/>
    </source>
</evidence>
<dbReference type="EMBL" id="OX596117">
    <property type="protein sequence ID" value="CAI9708758.1"/>
    <property type="molecule type" value="Genomic_DNA"/>
</dbReference>
<name>A0ACB0F6P1_RANTA</name>